<dbReference type="OrthoDB" id="288590at2759"/>
<evidence type="ECO:0000256" key="1">
    <source>
        <dbReference type="ARBA" id="ARBA00008056"/>
    </source>
</evidence>
<dbReference type="SUPFAM" id="SSF51197">
    <property type="entry name" value="Clavaminate synthase-like"/>
    <property type="match status" value="1"/>
</dbReference>
<feature type="domain" description="Fe2OG dioxygenase" evidence="7">
    <location>
        <begin position="200"/>
        <end position="301"/>
    </location>
</feature>
<organism evidence="8 9">
    <name type="scientific">Asparagus officinalis</name>
    <name type="common">Garden asparagus</name>
    <dbReference type="NCBI Taxonomy" id="4686"/>
    <lineage>
        <taxon>Eukaryota</taxon>
        <taxon>Viridiplantae</taxon>
        <taxon>Streptophyta</taxon>
        <taxon>Embryophyta</taxon>
        <taxon>Tracheophyta</taxon>
        <taxon>Spermatophyta</taxon>
        <taxon>Magnoliopsida</taxon>
        <taxon>Liliopsida</taxon>
        <taxon>Asparagales</taxon>
        <taxon>Asparagaceae</taxon>
        <taxon>Asparagoideae</taxon>
        <taxon>Asparagus</taxon>
    </lineage>
</organism>
<dbReference type="EMBL" id="CM007387">
    <property type="protein sequence ID" value="ONK64852.1"/>
    <property type="molecule type" value="Genomic_DNA"/>
</dbReference>
<sequence length="356" mass="41178">MGSEFGPAFIQKPDHRPKPNISDVESIPIIDLSPLFTAPITAGDNTLPIRTLVAEIEAACREVGFFQVINHGVPIELLERVQSAAREFFALPTEEKRRVRRNEENFLGYYDMENTKNVRDWKEVFDFCVNDVMTVPASGEIGETRIQEIWNRWPEYPENMRDACMNYSKAIEDLSFKLLELVAMTLNLPAKRLNGYFKDSISRIRLNHYPPCPSPDLALGVGPHKDQGAFTVLAQDNVSGLDVKRKSDGQWVRVKPVPDSYIINIGDLIQVWSNDKYESTEHRVSLNSDKERFSIPFFFYPAHYTIMKPIGELVTEDNPAKYNEFSWGRFFRSRRSSNFQKMRVENLQIYHFRKNN</sequence>
<gene>
    <name evidence="8" type="ORF">A4U43_C07F30650</name>
</gene>
<dbReference type="Pfam" id="PF14226">
    <property type="entry name" value="DIOX_N"/>
    <property type="match status" value="1"/>
</dbReference>
<reference evidence="9" key="1">
    <citation type="journal article" date="2017" name="Nat. Commun.">
        <title>The asparagus genome sheds light on the origin and evolution of a young Y chromosome.</title>
        <authorList>
            <person name="Harkess A."/>
            <person name="Zhou J."/>
            <person name="Xu C."/>
            <person name="Bowers J.E."/>
            <person name="Van der Hulst R."/>
            <person name="Ayyampalayam S."/>
            <person name="Mercati F."/>
            <person name="Riccardi P."/>
            <person name="McKain M.R."/>
            <person name="Kakrana A."/>
            <person name="Tang H."/>
            <person name="Ray J."/>
            <person name="Groenendijk J."/>
            <person name="Arikit S."/>
            <person name="Mathioni S.M."/>
            <person name="Nakano M."/>
            <person name="Shan H."/>
            <person name="Telgmann-Rauber A."/>
            <person name="Kanno A."/>
            <person name="Yue Z."/>
            <person name="Chen H."/>
            <person name="Li W."/>
            <person name="Chen Y."/>
            <person name="Xu X."/>
            <person name="Zhang Y."/>
            <person name="Luo S."/>
            <person name="Chen H."/>
            <person name="Gao J."/>
            <person name="Mao Z."/>
            <person name="Pires J.C."/>
            <person name="Luo M."/>
            <person name="Kudrna D."/>
            <person name="Wing R.A."/>
            <person name="Meyers B.C."/>
            <person name="Yi K."/>
            <person name="Kong H."/>
            <person name="Lavrijsen P."/>
            <person name="Sunseri F."/>
            <person name="Falavigna A."/>
            <person name="Ye Y."/>
            <person name="Leebens-Mack J.H."/>
            <person name="Chen G."/>
        </authorList>
    </citation>
    <scope>NUCLEOTIDE SEQUENCE [LARGE SCALE GENOMIC DNA]</scope>
    <source>
        <strain evidence="9">cv. DH0086</strain>
    </source>
</reference>
<dbReference type="InterPro" id="IPR027443">
    <property type="entry name" value="IPNS-like_sf"/>
</dbReference>
<keyword evidence="9" id="KW-1185">Reference proteome</keyword>
<feature type="region of interest" description="Disordered" evidence="6">
    <location>
        <begin position="1"/>
        <end position="20"/>
    </location>
</feature>
<dbReference type="Pfam" id="PF03171">
    <property type="entry name" value="2OG-FeII_Oxy"/>
    <property type="match status" value="1"/>
</dbReference>
<dbReference type="Proteomes" id="UP000243459">
    <property type="component" value="Chromosome 7"/>
</dbReference>
<dbReference type="InterPro" id="IPR044861">
    <property type="entry name" value="IPNS-like_FE2OG_OXY"/>
</dbReference>
<evidence type="ECO:0000313" key="8">
    <source>
        <dbReference type="EMBL" id="ONK64852.1"/>
    </source>
</evidence>
<name>A0A5P1EG67_ASPOF</name>
<dbReference type="Gramene" id="ONK64852">
    <property type="protein sequence ID" value="ONK64852"/>
    <property type="gene ID" value="A4U43_C07F30650"/>
</dbReference>
<keyword evidence="4 5" id="KW-0408">Iron</keyword>
<dbReference type="PANTHER" id="PTHR10209">
    <property type="entry name" value="OXIDOREDUCTASE, 2OG-FE II OXYGENASE FAMILY PROTEIN"/>
    <property type="match status" value="1"/>
</dbReference>
<evidence type="ECO:0000256" key="3">
    <source>
        <dbReference type="ARBA" id="ARBA00023002"/>
    </source>
</evidence>
<protein>
    <recommendedName>
        <fullName evidence="7">Fe2OG dioxygenase domain-containing protein</fullName>
    </recommendedName>
</protein>
<dbReference type="InterPro" id="IPR026992">
    <property type="entry name" value="DIOX_N"/>
</dbReference>
<dbReference type="OMA" id="FAVANMD"/>
<dbReference type="PROSITE" id="PS51471">
    <property type="entry name" value="FE2OG_OXY"/>
    <property type="match status" value="1"/>
</dbReference>
<comment type="similarity">
    <text evidence="1 5">Belongs to the iron/ascorbate-dependent oxidoreductase family.</text>
</comment>
<dbReference type="GO" id="GO:0051213">
    <property type="term" value="F:dioxygenase activity"/>
    <property type="evidence" value="ECO:0007669"/>
    <property type="project" value="UniProtKB-ARBA"/>
</dbReference>
<dbReference type="InterPro" id="IPR005123">
    <property type="entry name" value="Oxoglu/Fe-dep_dioxygenase_dom"/>
</dbReference>
<evidence type="ECO:0000313" key="9">
    <source>
        <dbReference type="Proteomes" id="UP000243459"/>
    </source>
</evidence>
<dbReference type="GO" id="GO:0046872">
    <property type="term" value="F:metal ion binding"/>
    <property type="evidence" value="ECO:0007669"/>
    <property type="project" value="UniProtKB-KW"/>
</dbReference>
<dbReference type="PANTHER" id="PTHR10209:SF885">
    <property type="entry name" value="2OG-FE(II) OXYGENASE FAMILY, PUTATIVE (AFU_ORTHOLOGUE AFUA_2G00750)-RELATED"/>
    <property type="match status" value="1"/>
</dbReference>
<proteinExistence type="inferred from homology"/>
<keyword evidence="3 5" id="KW-0560">Oxidoreductase</keyword>
<evidence type="ECO:0000259" key="7">
    <source>
        <dbReference type="PROSITE" id="PS51471"/>
    </source>
</evidence>
<evidence type="ECO:0000256" key="2">
    <source>
        <dbReference type="ARBA" id="ARBA00022723"/>
    </source>
</evidence>
<dbReference type="FunFam" id="2.60.120.330:FF:000012">
    <property type="entry name" value="Gibberellin 20 oxidase 1"/>
    <property type="match status" value="1"/>
</dbReference>
<evidence type="ECO:0000256" key="6">
    <source>
        <dbReference type="SAM" id="MobiDB-lite"/>
    </source>
</evidence>
<keyword evidence="2 5" id="KW-0479">Metal-binding</keyword>
<dbReference type="Gene3D" id="2.60.120.330">
    <property type="entry name" value="B-lactam Antibiotic, Isopenicillin N Synthase, Chain"/>
    <property type="match status" value="1"/>
</dbReference>
<dbReference type="AlphaFoldDB" id="A0A5P1EG67"/>
<evidence type="ECO:0000256" key="5">
    <source>
        <dbReference type="RuleBase" id="RU003682"/>
    </source>
</evidence>
<dbReference type="PRINTS" id="PR00682">
    <property type="entry name" value="IPNSYNTHASE"/>
</dbReference>
<evidence type="ECO:0000256" key="4">
    <source>
        <dbReference type="ARBA" id="ARBA00023004"/>
    </source>
</evidence>
<accession>A0A5P1EG67</accession>